<dbReference type="InterPro" id="IPR016186">
    <property type="entry name" value="C-type_lectin-like/link_sf"/>
</dbReference>
<dbReference type="STRING" id="79923.A0A3R7CHW8"/>
<organism evidence="1 2">
    <name type="scientific">Clonorchis sinensis</name>
    <name type="common">Chinese liver fluke</name>
    <dbReference type="NCBI Taxonomy" id="79923"/>
    <lineage>
        <taxon>Eukaryota</taxon>
        <taxon>Metazoa</taxon>
        <taxon>Spiralia</taxon>
        <taxon>Lophotrochozoa</taxon>
        <taxon>Platyhelminthes</taxon>
        <taxon>Trematoda</taxon>
        <taxon>Digenea</taxon>
        <taxon>Opisthorchiida</taxon>
        <taxon>Opisthorchiata</taxon>
        <taxon>Opisthorchiidae</taxon>
        <taxon>Clonorchis</taxon>
    </lineage>
</organism>
<dbReference type="CDD" id="cd00037">
    <property type="entry name" value="CLECT"/>
    <property type="match status" value="1"/>
</dbReference>
<evidence type="ECO:0000313" key="1">
    <source>
        <dbReference type="EMBL" id="KAG5446676.1"/>
    </source>
</evidence>
<dbReference type="OrthoDB" id="6284932at2759"/>
<dbReference type="PROSITE" id="PS51257">
    <property type="entry name" value="PROKAR_LIPOPROTEIN"/>
    <property type="match status" value="1"/>
</dbReference>
<proteinExistence type="predicted"/>
<dbReference type="PROSITE" id="PS50041">
    <property type="entry name" value="C_TYPE_LECTIN_2"/>
    <property type="match status" value="1"/>
</dbReference>
<gene>
    <name evidence="1" type="ORF">CSKR_114230</name>
</gene>
<dbReference type="Pfam" id="PF00059">
    <property type="entry name" value="Lectin_C"/>
    <property type="match status" value="1"/>
</dbReference>
<dbReference type="InterPro" id="IPR016187">
    <property type="entry name" value="CTDL_fold"/>
</dbReference>
<dbReference type="Gene3D" id="3.10.100.10">
    <property type="entry name" value="Mannose-Binding Protein A, subunit A"/>
    <property type="match status" value="1"/>
</dbReference>
<sequence>MRELHWIVWAALSISCSAWPQQFTLLTGMADFSGGLIQPLSANGYAPATASQVPETETTDDTHVEVMHLTTASYKGLNYVMVTNLSLPFTQAEHYCAHEFSEPMHLVSVGSENEWKMLSNVFRGHPKTTKVWLGGTVERSSPNTLFVRWINGQQFGYHRFSEAERKRWRREWKQKGQACIVGELQVGGAGNWEVQMAPCSLPHSFICKEEENRDRSTGMDGTLMPFHPFHLGDLIRSLFLPSPFLPTTTTRSFTSLVRNPLAQSRVQFQAYNTQSTTQNVTQSTPTTPITESSTETSSSSVKTDTTVEAVTTTTSTPTTTTLSTTEVPTVTTTAYSGTTDSTESKDDSVVLREGIVESVSPSSTTAQLPGPIQPDNLPGPDIHPKFTVFSSKPHGVTASPHGLPLPQRKTEPQTFIPDVGAQVIYPRSPWDITYFDEPQWLTQKQS</sequence>
<dbReference type="Proteomes" id="UP000286415">
    <property type="component" value="Unassembled WGS sequence"/>
</dbReference>
<name>A0A3R7CHW8_CLOSI</name>
<dbReference type="SUPFAM" id="SSF56436">
    <property type="entry name" value="C-type lectin-like"/>
    <property type="match status" value="1"/>
</dbReference>
<evidence type="ECO:0000313" key="2">
    <source>
        <dbReference type="Proteomes" id="UP000286415"/>
    </source>
</evidence>
<dbReference type="InParanoid" id="A0A3R7CHW8"/>
<dbReference type="AlphaFoldDB" id="A0A3R7CHW8"/>
<keyword evidence="2" id="KW-1185">Reference proteome</keyword>
<protein>
    <submittedName>
        <fullName evidence="1">Uncharacterized protein</fullName>
    </submittedName>
</protein>
<reference evidence="1 2" key="2">
    <citation type="journal article" date="2021" name="Genomics">
        <title>High-quality reference genome for Clonorchis sinensis.</title>
        <authorList>
            <person name="Young N.D."/>
            <person name="Stroehlein A.J."/>
            <person name="Kinkar L."/>
            <person name="Wang T."/>
            <person name="Sohn W.M."/>
            <person name="Chang B.C.H."/>
            <person name="Kaur P."/>
            <person name="Weisz D."/>
            <person name="Dudchenko O."/>
            <person name="Aiden E.L."/>
            <person name="Korhonen P.K."/>
            <person name="Gasser R.B."/>
        </authorList>
    </citation>
    <scope>NUCLEOTIDE SEQUENCE [LARGE SCALE GENOMIC DNA]</scope>
    <source>
        <strain evidence="1">Cs-k2</strain>
    </source>
</reference>
<comment type="caution">
    <text evidence="1">The sequence shown here is derived from an EMBL/GenBank/DDBJ whole genome shotgun (WGS) entry which is preliminary data.</text>
</comment>
<accession>A0A3R7CHW8</accession>
<dbReference type="EMBL" id="NIRI02000056">
    <property type="protein sequence ID" value="KAG5446676.1"/>
    <property type="molecule type" value="Genomic_DNA"/>
</dbReference>
<dbReference type="InterPro" id="IPR001304">
    <property type="entry name" value="C-type_lectin-like"/>
</dbReference>
<reference evidence="1 2" key="1">
    <citation type="journal article" date="2018" name="Biotechnol. Adv.">
        <title>Improved genomic resources and new bioinformatic workflow for the carcinogenic parasite Clonorchis sinensis: Biotechnological implications.</title>
        <authorList>
            <person name="Wang D."/>
            <person name="Korhonen P.K."/>
            <person name="Gasser R.B."/>
            <person name="Young N.D."/>
        </authorList>
    </citation>
    <scope>NUCLEOTIDE SEQUENCE [LARGE SCALE GENOMIC DNA]</scope>
    <source>
        <strain evidence="1">Cs-k2</strain>
    </source>
</reference>